<organism evidence="1 2">
    <name type="scientific">Marvinbryantia formatexigens DSM 14469</name>
    <dbReference type="NCBI Taxonomy" id="478749"/>
    <lineage>
        <taxon>Bacteria</taxon>
        <taxon>Bacillati</taxon>
        <taxon>Bacillota</taxon>
        <taxon>Clostridia</taxon>
        <taxon>Lachnospirales</taxon>
        <taxon>Lachnospiraceae</taxon>
        <taxon>Marvinbryantia</taxon>
    </lineage>
</organism>
<accession>C6LF42</accession>
<name>C6LF42_9FIRM</name>
<comment type="caution">
    <text evidence="1">The sequence shown here is derived from an EMBL/GenBank/DDBJ whole genome shotgun (WGS) entry which is preliminary data.</text>
</comment>
<dbReference type="AlphaFoldDB" id="C6LF42"/>
<protein>
    <submittedName>
        <fullName evidence="1">Uncharacterized protein</fullName>
    </submittedName>
</protein>
<reference evidence="1" key="1">
    <citation type="submission" date="2009-07" db="EMBL/GenBank/DDBJ databases">
        <authorList>
            <person name="Weinstock G."/>
            <person name="Sodergren E."/>
            <person name="Clifton S."/>
            <person name="Fulton L."/>
            <person name="Fulton B."/>
            <person name="Courtney L."/>
            <person name="Fronick C."/>
            <person name="Harrison M."/>
            <person name="Strong C."/>
            <person name="Farmer C."/>
            <person name="Delahaunty K."/>
            <person name="Markovic C."/>
            <person name="Hall O."/>
            <person name="Minx P."/>
            <person name="Tomlinson C."/>
            <person name="Mitreva M."/>
            <person name="Nelson J."/>
            <person name="Hou S."/>
            <person name="Wollam A."/>
            <person name="Pepin K.H."/>
            <person name="Johnson M."/>
            <person name="Bhonagiri V."/>
            <person name="Nash W.E."/>
            <person name="Warren W."/>
            <person name="Chinwalla A."/>
            <person name="Mardis E.R."/>
            <person name="Wilson R.K."/>
        </authorList>
    </citation>
    <scope>NUCLEOTIDE SEQUENCE [LARGE SCALE GENOMIC DNA]</scope>
    <source>
        <strain evidence="1">DSM 14469</strain>
    </source>
</reference>
<dbReference type="Proteomes" id="UP000005561">
    <property type="component" value="Unassembled WGS sequence"/>
</dbReference>
<dbReference type="EMBL" id="ACCL02000009">
    <property type="protein sequence ID" value="EET60780.1"/>
    <property type="molecule type" value="Genomic_DNA"/>
</dbReference>
<evidence type="ECO:0000313" key="2">
    <source>
        <dbReference type="Proteomes" id="UP000005561"/>
    </source>
</evidence>
<gene>
    <name evidence="1" type="ORF">BRYFOR_07243</name>
</gene>
<sequence>MFLSSSIYASPFPMDNLLIKMCGQIPSANQILNGFAEVAVNRSNNICFNPLF</sequence>
<evidence type="ECO:0000313" key="1">
    <source>
        <dbReference type="EMBL" id="EET60780.1"/>
    </source>
</evidence>
<keyword evidence="2" id="KW-1185">Reference proteome</keyword>
<proteinExistence type="predicted"/>